<dbReference type="Pfam" id="PF20750">
    <property type="entry name" value="PAP_NTPase"/>
    <property type="match status" value="1"/>
</dbReference>
<reference evidence="2" key="2">
    <citation type="journal article" date="2015" name="Fish Shellfish Immunol.">
        <title>Early steps in the European eel (Anguilla anguilla)-Vibrio vulnificus interaction in the gills: Role of the RtxA13 toxin.</title>
        <authorList>
            <person name="Callol A."/>
            <person name="Pajuelo D."/>
            <person name="Ebbesson L."/>
            <person name="Teles M."/>
            <person name="MacKenzie S."/>
            <person name="Amaro C."/>
        </authorList>
    </citation>
    <scope>NUCLEOTIDE SEQUENCE</scope>
</reference>
<reference evidence="2" key="1">
    <citation type="submission" date="2014-11" db="EMBL/GenBank/DDBJ databases">
        <authorList>
            <person name="Amaro Gonzalez C."/>
        </authorList>
    </citation>
    <scope>NUCLEOTIDE SEQUENCE</scope>
</reference>
<feature type="domain" description="Poly(A) polymerase nucleotidyltransferase" evidence="1">
    <location>
        <begin position="30"/>
        <end position="78"/>
    </location>
</feature>
<dbReference type="EMBL" id="GBXM01084957">
    <property type="protein sequence ID" value="JAH23620.1"/>
    <property type="molecule type" value="Transcribed_RNA"/>
</dbReference>
<name>A0A0E9R555_ANGAN</name>
<dbReference type="AlphaFoldDB" id="A0A0E9R555"/>
<accession>A0A0E9R555</accession>
<dbReference type="InterPro" id="IPR048840">
    <property type="entry name" value="PolA_pol_NTPase"/>
</dbReference>
<sequence>MVINLSTGDIMPLPLTNQVQASPPAPKHFGITSPISLAPPKEADLMLTRKLVEALKPYGVFEEELELQRRILVFGQIEHFG</sequence>
<evidence type="ECO:0000313" key="2">
    <source>
        <dbReference type="EMBL" id="JAH23620.1"/>
    </source>
</evidence>
<protein>
    <recommendedName>
        <fullName evidence="1">Poly(A) polymerase nucleotidyltransferase domain-containing protein</fullName>
    </recommendedName>
</protein>
<evidence type="ECO:0000259" key="1">
    <source>
        <dbReference type="Pfam" id="PF20750"/>
    </source>
</evidence>
<proteinExistence type="predicted"/>
<organism evidence="2">
    <name type="scientific">Anguilla anguilla</name>
    <name type="common">European freshwater eel</name>
    <name type="synonym">Muraena anguilla</name>
    <dbReference type="NCBI Taxonomy" id="7936"/>
    <lineage>
        <taxon>Eukaryota</taxon>
        <taxon>Metazoa</taxon>
        <taxon>Chordata</taxon>
        <taxon>Craniata</taxon>
        <taxon>Vertebrata</taxon>
        <taxon>Euteleostomi</taxon>
        <taxon>Actinopterygii</taxon>
        <taxon>Neopterygii</taxon>
        <taxon>Teleostei</taxon>
        <taxon>Anguilliformes</taxon>
        <taxon>Anguillidae</taxon>
        <taxon>Anguilla</taxon>
    </lineage>
</organism>